<protein>
    <submittedName>
        <fullName evidence="11">ATP-dependent RNA helicase</fullName>
    </submittedName>
</protein>
<evidence type="ECO:0000259" key="9">
    <source>
        <dbReference type="PROSITE" id="PS51192"/>
    </source>
</evidence>
<evidence type="ECO:0000256" key="7">
    <source>
        <dbReference type="SAM" id="MobiDB-lite"/>
    </source>
</evidence>
<dbReference type="Pfam" id="PF05773">
    <property type="entry name" value="RWD"/>
    <property type="match status" value="1"/>
</dbReference>
<keyword evidence="3 11" id="KW-0347">Helicase</keyword>
<gene>
    <name evidence="11" type="ORF">ACHHYP_01219</name>
</gene>
<evidence type="ECO:0000259" key="8">
    <source>
        <dbReference type="PROSITE" id="PS50908"/>
    </source>
</evidence>
<dbReference type="FunFam" id="1.20.120.1080:FF:000002">
    <property type="entry name" value="Putative ATP-dependent RNA helicase DHX36"/>
    <property type="match status" value="1"/>
</dbReference>
<dbReference type="InterPro" id="IPR006575">
    <property type="entry name" value="RWD_dom"/>
</dbReference>
<evidence type="ECO:0000256" key="2">
    <source>
        <dbReference type="ARBA" id="ARBA00022801"/>
    </source>
</evidence>
<dbReference type="Gene3D" id="1.20.120.1080">
    <property type="match status" value="1"/>
</dbReference>
<dbReference type="InterPro" id="IPR007502">
    <property type="entry name" value="Helicase-assoc_dom"/>
</dbReference>
<feature type="region of interest" description="Disordered" evidence="7">
    <location>
        <begin position="527"/>
        <end position="561"/>
    </location>
</feature>
<dbReference type="EMBL" id="JNBR01000361">
    <property type="protein sequence ID" value="OQR94480.1"/>
    <property type="molecule type" value="Genomic_DNA"/>
</dbReference>
<dbReference type="GO" id="GO:0016787">
    <property type="term" value="F:hydrolase activity"/>
    <property type="evidence" value="ECO:0007669"/>
    <property type="project" value="UniProtKB-KW"/>
</dbReference>
<dbReference type="SMART" id="SM00847">
    <property type="entry name" value="HA2"/>
    <property type="match status" value="1"/>
</dbReference>
<sequence>MSAPVKKARGHRQKGAGTVAVSRGEQVRQGVTCKEWQRTPMQLLREYCQSVKRQQPNFHELHTNSSSEFRVRCILPDAKSKDKDLIFCPAQSVDTSLDDAKHCAALLALFHVEPTRPHERKLPDPYRDMWIAMCAPAESAKKDTKPTKKGKAAAAAPAAAAETPASDANEDETKSVRVLTADRAFASRAEFEQAKLSEREERNRRARARENRERANMPVQVFMGQKARDLVEGVLADLDEKVEHVVLDQEHDAERRCELVAKLQAMGFARKHVEAVFAGCRYLADDEAVLDWLCLNVPEQELPKGFNPLGKQLEAVAYGIAASKDEEAAAGFDAVAHRGLFMELAAYGFAHADCLAALKVVHAQSASYGPELLAAAMRAELQRELRCAFAVDDSDAAVAAEDVAALREEEQMVIESIYDDKARRSPLPLGGEVVSIQVRDDALTLEFHLPPASLYPFDVPHVFVRANDDGAALNLLALTGELLDAATKLRGEPMMYELCMAAESSDALQQAAPVQLFASAPGTAAPKAERGYEAQSQPQKVATPGKPAKARAARRSGPRPISDAHQEAVARDLFEKHVAKQKTPKYKLMMTARGMLPAFKEKDAIVSLLETNQVILISGATGCGKTTQVPQFLLDHFIPAQRPCNILCTQPRRLAAIGVATRVAQERCETIGESVGYQIRMDTKKSAETRLLFCTTGVLLRRFLSDPLLNEVSHIIVDEVHERNVDTDLLLSILRDVLRQRPDLRLILMSATMNTSLFQDYFGAVTTATVPVLSIPGFTYPVTVHYVKHVYEVTGLTKPAKKDDDDRVNYDLVTALVRHLVLETPDNAGAGEGAVLVFMPGVPEIKNTIRSLQTDAALEAALLPLPLHGALPAHEQARVFEAAPKGKTKVIVSTNVAETSITINDIVVVIDAGKAKEMAYDAINRRSSLQEGWISQAAADQRKGRAGRVRPGICYRLFSTAKFQKMPAQPTPEIHRVSLEPLCLQIQALQLGSSVASFLAQAIEPPSAAAITSAIEGLVEMGAFARDGDALDVRLTPLGAHLARLPMDARLAKVVVFGCILRCIDPIVTIAAALECKSPFMTTADDRSKADDVKRQLSAEIPTSDHLLLWSVVKAFLAQDKRSRRQFCKDKSLSYETLSAIVDLRKQYLEHLQNIGFYDAANRDRLNEHAANGKVVKAALTAGLYGNVVSVVYPEQKYYESAHGALAATPDAKELRLVIRTLDKTPERVFVHPSSINFRLGQFESPWLVYTDLVQTSRLFVRQSTMVAPYALLLFGGALQVHHEKGLIVVDDWIKFTAVARIGVLVKSLRFHLDRFLTKKIEEPTLDISQSSLVDAICHLLVTEGL</sequence>
<dbReference type="CDD" id="cd18791">
    <property type="entry name" value="SF2_C_RHA"/>
    <property type="match status" value="1"/>
</dbReference>
<dbReference type="Gene3D" id="3.40.50.300">
    <property type="entry name" value="P-loop containing nucleotide triphosphate hydrolases"/>
    <property type="match status" value="2"/>
</dbReference>
<feature type="domain" description="Helicase C-terminal" evidence="10">
    <location>
        <begin position="816"/>
        <end position="990"/>
    </location>
</feature>
<dbReference type="PROSITE" id="PS50908">
    <property type="entry name" value="RWD"/>
    <property type="match status" value="1"/>
</dbReference>
<keyword evidence="1" id="KW-0547">Nucleotide-binding</keyword>
<keyword evidence="12" id="KW-1185">Reference proteome</keyword>
<keyword evidence="2" id="KW-0378">Hydrolase</keyword>
<comment type="caution">
    <text evidence="11">The sequence shown here is derived from an EMBL/GenBank/DDBJ whole genome shotgun (WGS) entry which is preliminary data.</text>
</comment>
<dbReference type="FunFam" id="3.40.50.300:FF:000526">
    <property type="entry name" value="DExH-box ATP-dependent RNA helicase DExH3"/>
    <property type="match status" value="1"/>
</dbReference>
<feature type="domain" description="Helicase ATP-binding" evidence="9">
    <location>
        <begin position="606"/>
        <end position="771"/>
    </location>
</feature>
<dbReference type="SUPFAM" id="SSF54768">
    <property type="entry name" value="dsRNA-binding domain-like"/>
    <property type="match status" value="1"/>
</dbReference>
<dbReference type="InterPro" id="IPR016135">
    <property type="entry name" value="UBQ-conjugating_enzyme/RWD"/>
</dbReference>
<dbReference type="InterPro" id="IPR059023">
    <property type="entry name" value="RNA_hel_CTD"/>
</dbReference>
<feature type="region of interest" description="Disordered" evidence="7">
    <location>
        <begin position="1"/>
        <end position="23"/>
    </location>
</feature>
<dbReference type="InterPro" id="IPR014001">
    <property type="entry name" value="Helicase_ATP-bd"/>
</dbReference>
<dbReference type="STRING" id="1202772.A0A1V9Z9F2"/>
<dbReference type="SMART" id="SM00490">
    <property type="entry name" value="HELICc"/>
    <property type="match status" value="1"/>
</dbReference>
<feature type="compositionally biased region" description="Basic residues" evidence="7">
    <location>
        <begin position="548"/>
        <end position="557"/>
    </location>
</feature>
<dbReference type="PROSITE" id="PS51194">
    <property type="entry name" value="HELICASE_CTER"/>
    <property type="match status" value="1"/>
</dbReference>
<dbReference type="PROSITE" id="PS51192">
    <property type="entry name" value="HELICASE_ATP_BIND_1"/>
    <property type="match status" value="1"/>
</dbReference>
<dbReference type="PANTHER" id="PTHR18934">
    <property type="entry name" value="ATP-DEPENDENT RNA HELICASE"/>
    <property type="match status" value="1"/>
</dbReference>
<dbReference type="InterPro" id="IPR001650">
    <property type="entry name" value="Helicase_C-like"/>
</dbReference>
<dbReference type="CDD" id="cd17917">
    <property type="entry name" value="DEXHc_RHA-like"/>
    <property type="match status" value="1"/>
</dbReference>
<name>A0A1V9Z9F2_ACHHY</name>
<feature type="domain" description="RWD" evidence="8">
    <location>
        <begin position="409"/>
        <end position="509"/>
    </location>
</feature>
<evidence type="ECO:0000256" key="4">
    <source>
        <dbReference type="ARBA" id="ARBA00022840"/>
    </source>
</evidence>
<dbReference type="Pfam" id="PF26026">
    <property type="entry name" value="RNA_hel_CTD"/>
    <property type="match status" value="1"/>
</dbReference>
<dbReference type="PANTHER" id="PTHR18934:SF237">
    <property type="entry name" value="ATP-DEPENDENT DNA_RNA HELICASE DHX36"/>
    <property type="match status" value="1"/>
</dbReference>
<dbReference type="Pfam" id="PF00270">
    <property type="entry name" value="DEAD"/>
    <property type="match status" value="1"/>
</dbReference>
<dbReference type="Pfam" id="PF24385">
    <property type="entry name" value="DSRM_DHX29"/>
    <property type="match status" value="1"/>
</dbReference>
<dbReference type="InterPro" id="IPR056328">
    <property type="entry name" value="DSRM_DHX29"/>
</dbReference>
<dbReference type="GO" id="GO:0003723">
    <property type="term" value="F:RNA binding"/>
    <property type="evidence" value="ECO:0007669"/>
    <property type="project" value="UniProtKB-KW"/>
</dbReference>
<dbReference type="GO" id="GO:0004386">
    <property type="term" value="F:helicase activity"/>
    <property type="evidence" value="ECO:0007669"/>
    <property type="project" value="UniProtKB-KW"/>
</dbReference>
<keyword evidence="5" id="KW-0694">RNA-binding</keyword>
<dbReference type="GO" id="GO:0005634">
    <property type="term" value="C:nucleus"/>
    <property type="evidence" value="ECO:0007669"/>
    <property type="project" value="TreeGrafter"/>
</dbReference>
<dbReference type="Pfam" id="PF21010">
    <property type="entry name" value="HA2_C"/>
    <property type="match status" value="1"/>
</dbReference>
<dbReference type="Pfam" id="PF24899">
    <property type="entry name" value="UBA_DHX29"/>
    <property type="match status" value="1"/>
</dbReference>
<dbReference type="GO" id="GO:0005524">
    <property type="term" value="F:ATP binding"/>
    <property type="evidence" value="ECO:0007669"/>
    <property type="project" value="UniProtKB-KW"/>
</dbReference>
<dbReference type="InterPro" id="IPR011709">
    <property type="entry name" value="DEAD-box_helicase_OB_fold"/>
</dbReference>
<dbReference type="Proteomes" id="UP000243579">
    <property type="component" value="Unassembled WGS sequence"/>
</dbReference>
<dbReference type="SUPFAM" id="SSF52540">
    <property type="entry name" value="P-loop containing nucleoside triphosphate hydrolases"/>
    <property type="match status" value="1"/>
</dbReference>
<dbReference type="Pfam" id="PF00271">
    <property type="entry name" value="Helicase_C"/>
    <property type="match status" value="1"/>
</dbReference>
<organism evidence="11 12">
    <name type="scientific">Achlya hypogyna</name>
    <name type="common">Oomycete</name>
    <name type="synonym">Protoachlya hypogyna</name>
    <dbReference type="NCBI Taxonomy" id="1202772"/>
    <lineage>
        <taxon>Eukaryota</taxon>
        <taxon>Sar</taxon>
        <taxon>Stramenopiles</taxon>
        <taxon>Oomycota</taxon>
        <taxon>Saprolegniomycetes</taxon>
        <taxon>Saprolegniales</taxon>
        <taxon>Achlyaceae</taxon>
        <taxon>Achlya</taxon>
    </lineage>
</organism>
<dbReference type="InterPro" id="IPR056890">
    <property type="entry name" value="UBA_DHX29-like"/>
</dbReference>
<dbReference type="Pfam" id="PF07717">
    <property type="entry name" value="OB_NTP_bind"/>
    <property type="match status" value="1"/>
</dbReference>
<dbReference type="InterPro" id="IPR027417">
    <property type="entry name" value="P-loop_NTPase"/>
</dbReference>
<dbReference type="InterPro" id="IPR011545">
    <property type="entry name" value="DEAD/DEAH_box_helicase_dom"/>
</dbReference>
<proteinExistence type="inferred from homology"/>
<feature type="compositionally biased region" description="Low complexity" evidence="7">
    <location>
        <begin position="152"/>
        <end position="167"/>
    </location>
</feature>
<dbReference type="OrthoDB" id="5600252at2759"/>
<dbReference type="SUPFAM" id="SSF54495">
    <property type="entry name" value="UBC-like"/>
    <property type="match status" value="1"/>
</dbReference>
<dbReference type="SMART" id="SM00487">
    <property type="entry name" value="DEXDc"/>
    <property type="match status" value="1"/>
</dbReference>
<dbReference type="CDD" id="cd11605">
    <property type="entry name" value="RWD_DRWD_ELF-like"/>
    <property type="match status" value="1"/>
</dbReference>
<evidence type="ECO:0000256" key="3">
    <source>
        <dbReference type="ARBA" id="ARBA00022806"/>
    </source>
</evidence>
<feature type="compositionally biased region" description="Basic residues" evidence="7">
    <location>
        <begin position="1"/>
        <end position="14"/>
    </location>
</feature>
<evidence type="ECO:0000256" key="6">
    <source>
        <dbReference type="ARBA" id="ARBA00060772"/>
    </source>
</evidence>
<dbReference type="PROSITE" id="PS00690">
    <property type="entry name" value="DEAH_ATP_HELICASE"/>
    <property type="match status" value="1"/>
</dbReference>
<dbReference type="InterPro" id="IPR002464">
    <property type="entry name" value="DNA/RNA_helicase_DEAH_CS"/>
</dbReference>
<keyword evidence="4" id="KW-0067">ATP-binding</keyword>
<dbReference type="Gene3D" id="3.10.110.10">
    <property type="entry name" value="Ubiquitin Conjugating Enzyme"/>
    <property type="match status" value="1"/>
</dbReference>
<evidence type="ECO:0000256" key="5">
    <source>
        <dbReference type="ARBA" id="ARBA00022884"/>
    </source>
</evidence>
<reference evidence="11 12" key="1">
    <citation type="journal article" date="2014" name="Genome Biol. Evol.">
        <title>The secreted proteins of Achlya hypogyna and Thraustotheca clavata identify the ancestral oomycete secretome and reveal gene acquisitions by horizontal gene transfer.</title>
        <authorList>
            <person name="Misner I."/>
            <person name="Blouin N."/>
            <person name="Leonard G."/>
            <person name="Richards T.A."/>
            <person name="Lane C.E."/>
        </authorList>
    </citation>
    <scope>NUCLEOTIDE SEQUENCE [LARGE SCALE GENOMIC DNA]</scope>
    <source>
        <strain evidence="11 12">ATCC 48635</strain>
    </source>
</reference>
<evidence type="ECO:0000259" key="10">
    <source>
        <dbReference type="PROSITE" id="PS51194"/>
    </source>
</evidence>
<comment type="similarity">
    <text evidence="6">Belongs to the DExH box helicase family.</text>
</comment>
<evidence type="ECO:0000256" key="1">
    <source>
        <dbReference type="ARBA" id="ARBA00022741"/>
    </source>
</evidence>
<evidence type="ECO:0000313" key="12">
    <source>
        <dbReference type="Proteomes" id="UP000243579"/>
    </source>
</evidence>
<feature type="region of interest" description="Disordered" evidence="7">
    <location>
        <begin position="139"/>
        <end position="173"/>
    </location>
</feature>
<evidence type="ECO:0000313" key="11">
    <source>
        <dbReference type="EMBL" id="OQR94480.1"/>
    </source>
</evidence>
<accession>A0A1V9Z9F2</accession>